<dbReference type="Proteomes" id="UP000245695">
    <property type="component" value="Chromosome 1"/>
</dbReference>
<accession>A0A2P2BST8</accession>
<name>A0A2P2BST8_9FIRM</name>
<dbReference type="RefSeq" id="WP_240275683.1">
    <property type="nucleotide sequence ID" value="NZ_FJTZ01000012.1"/>
</dbReference>
<sequence>MLKETEYLSKEKYNLLKKYNLQLNDDLYWESNHKKYPKVKFFSNKFAKNHSTLALLFYIHKLCYAKIKYFEKNFNKYIPYKYDYKKGFIECELFDMEFMLHIPSNVIIDIRNLQEIKNIDEFHDFCRYLESYEL</sequence>
<dbReference type="AlphaFoldDB" id="A0A2P2BST8"/>
<dbReference type="EMBL" id="LN650648">
    <property type="protein sequence ID" value="CEI73419.1"/>
    <property type="molecule type" value="Genomic_DNA"/>
</dbReference>
<proteinExistence type="predicted"/>
<dbReference type="KEGG" id="rhom:FRIFI_1889"/>
<reference evidence="1 2" key="1">
    <citation type="submission" date="2014-09" db="EMBL/GenBank/DDBJ databases">
        <authorList>
            <person name="Hornung B.V."/>
        </authorList>
    </citation>
    <scope>NUCLEOTIDE SEQUENCE [LARGE SCALE GENOMIC DNA]</scope>
    <source>
        <strain evidence="1 2">FRIFI</strain>
    </source>
</reference>
<gene>
    <name evidence="1" type="ORF">FRIFI_1889</name>
</gene>
<evidence type="ECO:0000313" key="2">
    <source>
        <dbReference type="Proteomes" id="UP000245695"/>
    </source>
</evidence>
<protein>
    <submittedName>
        <fullName evidence="1">Uncharacterized protein</fullName>
    </submittedName>
</protein>
<keyword evidence="2" id="KW-1185">Reference proteome</keyword>
<organism evidence="1 2">
    <name type="scientific">Romboutsia hominis</name>
    <dbReference type="NCBI Taxonomy" id="1507512"/>
    <lineage>
        <taxon>Bacteria</taxon>
        <taxon>Bacillati</taxon>
        <taxon>Bacillota</taxon>
        <taxon>Clostridia</taxon>
        <taxon>Peptostreptococcales</taxon>
        <taxon>Peptostreptococcaceae</taxon>
        <taxon>Romboutsia</taxon>
    </lineage>
</organism>
<evidence type="ECO:0000313" key="1">
    <source>
        <dbReference type="EMBL" id="CEI73419.1"/>
    </source>
</evidence>